<dbReference type="Proteomes" id="UP000289954">
    <property type="component" value="Unassembled WGS sequence"/>
</dbReference>
<gene>
    <name evidence="1" type="ORF">CBZ_26700</name>
</gene>
<dbReference type="EMBL" id="BIMR01000230">
    <property type="protein sequence ID" value="GCE77614.1"/>
    <property type="molecule type" value="Genomic_DNA"/>
</dbReference>
<reference evidence="1 2" key="1">
    <citation type="submission" date="2019-01" db="EMBL/GenBank/DDBJ databases">
        <title>Draft genome sequence of Cellulomonas takizawaensis strain TKZ-21.</title>
        <authorList>
            <person name="Yamamura H."/>
            <person name="Hayashi T."/>
            <person name="Hamada M."/>
            <person name="Serisawa Y."/>
            <person name="Matsuyama K."/>
            <person name="Nakagawa Y."/>
            <person name="Otoguro M."/>
            <person name="Yanagida F."/>
            <person name="Hayakawa M."/>
        </authorList>
    </citation>
    <scope>NUCLEOTIDE SEQUENCE [LARGE SCALE GENOMIC DNA]</scope>
    <source>
        <strain evidence="1 2">NBRC12680</strain>
    </source>
</reference>
<evidence type="ECO:0000313" key="1">
    <source>
        <dbReference type="EMBL" id="GCE77614.1"/>
    </source>
</evidence>
<evidence type="ECO:0008006" key="3">
    <source>
        <dbReference type="Google" id="ProtNLM"/>
    </source>
</evidence>
<keyword evidence="2" id="KW-1185">Reference proteome</keyword>
<dbReference type="AlphaFoldDB" id="A0A402DU28"/>
<accession>A0A402DU28</accession>
<name>A0A402DU28_9CELL</name>
<sequence length="80" mass="8737">MAMTLRLDAADEDLLRAVADREKRTMTDVVAIAVREHAARLHAADEDAALAARAERRAAAARAIRESIADNREALDLLSQ</sequence>
<protein>
    <recommendedName>
        <fullName evidence="3">Ribbon-helix-helix protein CopG domain-containing protein</fullName>
    </recommendedName>
</protein>
<comment type="caution">
    <text evidence="1">The sequence shown here is derived from an EMBL/GenBank/DDBJ whole genome shotgun (WGS) entry which is preliminary data.</text>
</comment>
<organism evidence="1 2">
    <name type="scientific">Cellulomonas biazotea</name>
    <dbReference type="NCBI Taxonomy" id="1709"/>
    <lineage>
        <taxon>Bacteria</taxon>
        <taxon>Bacillati</taxon>
        <taxon>Actinomycetota</taxon>
        <taxon>Actinomycetes</taxon>
        <taxon>Micrococcales</taxon>
        <taxon>Cellulomonadaceae</taxon>
        <taxon>Cellulomonas</taxon>
    </lineage>
</organism>
<evidence type="ECO:0000313" key="2">
    <source>
        <dbReference type="Proteomes" id="UP000289954"/>
    </source>
</evidence>
<proteinExistence type="predicted"/>